<dbReference type="Pfam" id="PF22470">
    <property type="entry name" value="Histone_HNS_N"/>
    <property type="match status" value="1"/>
</dbReference>
<dbReference type="Gene3D" id="3.30.160.510">
    <property type="entry name" value="Histone-like nucleoid-structuring protein H-NS"/>
    <property type="match status" value="1"/>
</dbReference>
<dbReference type="Pfam" id="PF00816">
    <property type="entry name" value="Histone_HNS"/>
    <property type="match status" value="1"/>
</dbReference>
<proteinExistence type="predicted"/>
<comment type="caution">
    <text evidence="2">The sequence shown here is derived from an EMBL/GenBank/DDBJ whole genome shotgun (WGS) entry which is preliminary data.</text>
</comment>
<dbReference type="SMART" id="SM00528">
    <property type="entry name" value="HNS"/>
    <property type="match status" value="1"/>
</dbReference>
<dbReference type="GO" id="GO:0003677">
    <property type="term" value="F:DNA binding"/>
    <property type="evidence" value="ECO:0007669"/>
    <property type="project" value="InterPro"/>
</dbReference>
<evidence type="ECO:0000313" key="3">
    <source>
        <dbReference type="Proteomes" id="UP000194841"/>
    </source>
</evidence>
<dbReference type="EMBL" id="MWPV01000002">
    <property type="protein sequence ID" value="OUL58314.1"/>
    <property type="molecule type" value="Genomic_DNA"/>
</dbReference>
<sequence length="101" mass="11433">MKDIKSFIKDASFSDLEKAKTLIESALTERQAQEKAKQEVLALLKEKGLTVDDLVDSGAQDKRAKVQAKYRITRDGETFEWSGRGKRPKAFEGVLLEQYLV</sequence>
<dbReference type="InterPro" id="IPR054180">
    <property type="entry name" value="H-NS-like_N"/>
</dbReference>
<organism evidence="2 3">
    <name type="scientific">Pseudoalteromonas ulvae</name>
    <dbReference type="NCBI Taxonomy" id="107327"/>
    <lineage>
        <taxon>Bacteria</taxon>
        <taxon>Pseudomonadati</taxon>
        <taxon>Pseudomonadota</taxon>
        <taxon>Gammaproteobacteria</taxon>
        <taxon>Alteromonadales</taxon>
        <taxon>Pseudoalteromonadaceae</taxon>
        <taxon>Pseudoalteromonas</taxon>
    </lineage>
</organism>
<dbReference type="Proteomes" id="UP000194841">
    <property type="component" value="Unassembled WGS sequence"/>
</dbReference>
<dbReference type="OrthoDB" id="6088948at2"/>
<keyword evidence="3" id="KW-1185">Reference proteome</keyword>
<evidence type="ECO:0000313" key="2">
    <source>
        <dbReference type="EMBL" id="OUL58314.1"/>
    </source>
</evidence>
<gene>
    <name evidence="2" type="ORF">B1199_08240</name>
</gene>
<feature type="domain" description="DNA-binding protein H-NS-like C-terminal" evidence="1">
    <location>
        <begin position="60"/>
        <end position="101"/>
    </location>
</feature>
<name>A0A244CRT8_PSEDV</name>
<reference evidence="2 3" key="1">
    <citation type="submission" date="2017-02" db="EMBL/GenBank/DDBJ databases">
        <title>Pseudoalteromonas ulvae TC14 Genome.</title>
        <authorList>
            <person name="Molmeret M."/>
        </authorList>
    </citation>
    <scope>NUCLEOTIDE SEQUENCE [LARGE SCALE GENOMIC DNA]</scope>
    <source>
        <strain evidence="2">TC14</strain>
    </source>
</reference>
<protein>
    <submittedName>
        <fullName evidence="2">Histone family protein nucleoid-structuring protein H-NS</fullName>
    </submittedName>
</protein>
<accession>A0A244CRT8</accession>
<dbReference type="SUPFAM" id="SSF81273">
    <property type="entry name" value="H-NS histone-like proteins"/>
    <property type="match status" value="1"/>
</dbReference>
<dbReference type="AlphaFoldDB" id="A0A244CRT8"/>
<dbReference type="RefSeq" id="WP_086743620.1">
    <property type="nucleotide sequence ID" value="NZ_MWPV01000002.1"/>
</dbReference>
<dbReference type="InterPro" id="IPR027444">
    <property type="entry name" value="H-NS_C_dom"/>
</dbReference>
<evidence type="ECO:0000259" key="1">
    <source>
        <dbReference type="SMART" id="SM00528"/>
    </source>
</evidence>